<dbReference type="Pfam" id="PF00069">
    <property type="entry name" value="Pkinase"/>
    <property type="match status" value="1"/>
</dbReference>
<evidence type="ECO:0000256" key="4">
    <source>
        <dbReference type="ARBA" id="ARBA00022741"/>
    </source>
</evidence>
<evidence type="ECO:0000256" key="5">
    <source>
        <dbReference type="ARBA" id="ARBA00022777"/>
    </source>
</evidence>
<dbReference type="PANTHER" id="PTHR43289">
    <property type="entry name" value="MITOGEN-ACTIVATED PROTEIN KINASE KINASE KINASE 20-RELATED"/>
    <property type="match status" value="1"/>
</dbReference>
<accession>A0ABP7FR05</accession>
<dbReference type="SUPFAM" id="SSF56112">
    <property type="entry name" value="Protein kinase-like (PK-like)"/>
    <property type="match status" value="1"/>
</dbReference>
<feature type="compositionally biased region" description="Low complexity" evidence="8">
    <location>
        <begin position="315"/>
        <end position="330"/>
    </location>
</feature>
<evidence type="ECO:0000256" key="3">
    <source>
        <dbReference type="ARBA" id="ARBA00022679"/>
    </source>
</evidence>
<dbReference type="Gene3D" id="3.30.200.20">
    <property type="entry name" value="Phosphorylase Kinase, domain 1"/>
    <property type="match status" value="1"/>
</dbReference>
<protein>
    <recommendedName>
        <fullName evidence="1">non-specific serine/threonine protein kinase</fullName>
        <ecNumber evidence="1">2.7.11.1</ecNumber>
    </recommendedName>
</protein>
<proteinExistence type="predicted"/>
<evidence type="ECO:0000313" key="11">
    <source>
        <dbReference type="EMBL" id="GAA3741758.1"/>
    </source>
</evidence>
<dbReference type="SMART" id="SM00220">
    <property type="entry name" value="S_TKc"/>
    <property type="match status" value="1"/>
</dbReference>
<feature type="binding site" evidence="7">
    <location>
        <position position="45"/>
    </location>
    <ligand>
        <name>ATP</name>
        <dbReference type="ChEBI" id="CHEBI:30616"/>
    </ligand>
</feature>
<evidence type="ECO:0000256" key="9">
    <source>
        <dbReference type="SAM" id="Phobius"/>
    </source>
</evidence>
<feature type="compositionally biased region" description="Low complexity" evidence="8">
    <location>
        <begin position="275"/>
        <end position="296"/>
    </location>
</feature>
<evidence type="ECO:0000256" key="7">
    <source>
        <dbReference type="PROSITE-ProRule" id="PRU10141"/>
    </source>
</evidence>
<keyword evidence="9" id="KW-1133">Transmembrane helix</keyword>
<dbReference type="InterPro" id="IPR008271">
    <property type="entry name" value="Ser/Thr_kinase_AS"/>
</dbReference>
<dbReference type="PANTHER" id="PTHR43289:SF6">
    <property type="entry name" value="SERINE_THREONINE-PROTEIN KINASE NEKL-3"/>
    <property type="match status" value="1"/>
</dbReference>
<sequence length="544" mass="59698">MTDGQHPHDRTVAGRYQVREELGRGGMGVVWRAWDPELEREVAIKEVLLPPDLPESEREEMHARTRREARSAARLSHPSVVAIHDVLDFEGHPWIVMELLNGRSLARVLKTNGPLPAQHVAGIAASLLSALVLAHSKGVVHRDIKPGNVMLCDDGRVVLTDFGIATIDGDTAITRTGSLIGSPEYMAPERLQNERSDTSSDMWSLGTTLYAACEGQSPFRRETVTAAISAVMSAPVPSPQRAGFLTPLLLGMLERDPQRRLDAVRAQQMMAATVPTAPYPTGQGGAATPPAGSAPPMAARAAEYAGAAAQAGSAGAAGAAAPPSGAEAAMQSPPPPSDRAPGAVRQRRSRGGIYAAVAGGLVVVVVLAVAAVWFVNRPLETRYRLYVDDRTSVTYPHDWEVTPTDYDESGTISHPDSRETISISFNRYDPEDVSSAQEALQNREAQTWEQELQDYQRVRDEPYGEDFLPAHWSGHVWEFTYTDAAQHEDHPERTRIRVEILVGEEDEESPDYEAHWLIWDLPTDKRSDYRRIIDEVNHSFRPNL</sequence>
<keyword evidence="3" id="KW-0808">Transferase</keyword>
<evidence type="ECO:0000256" key="1">
    <source>
        <dbReference type="ARBA" id="ARBA00012513"/>
    </source>
</evidence>
<dbReference type="Gene3D" id="1.10.510.10">
    <property type="entry name" value="Transferase(Phosphotransferase) domain 1"/>
    <property type="match status" value="1"/>
</dbReference>
<dbReference type="Proteomes" id="UP001500908">
    <property type="component" value="Unassembled WGS sequence"/>
</dbReference>
<keyword evidence="4 7" id="KW-0547">Nucleotide-binding</keyword>
<keyword evidence="9" id="KW-0812">Transmembrane</keyword>
<keyword evidence="6 7" id="KW-0067">ATP-binding</keyword>
<keyword evidence="12" id="KW-1185">Reference proteome</keyword>
<evidence type="ECO:0000256" key="2">
    <source>
        <dbReference type="ARBA" id="ARBA00022527"/>
    </source>
</evidence>
<dbReference type="EC" id="2.7.11.1" evidence="1"/>
<keyword evidence="2" id="KW-0723">Serine/threonine-protein kinase</keyword>
<dbReference type="InterPro" id="IPR000719">
    <property type="entry name" value="Prot_kinase_dom"/>
</dbReference>
<dbReference type="PROSITE" id="PS00107">
    <property type="entry name" value="PROTEIN_KINASE_ATP"/>
    <property type="match status" value="1"/>
</dbReference>
<dbReference type="InterPro" id="IPR011009">
    <property type="entry name" value="Kinase-like_dom_sf"/>
</dbReference>
<keyword evidence="5" id="KW-0418">Kinase</keyword>
<feature type="region of interest" description="Disordered" evidence="8">
    <location>
        <begin position="274"/>
        <end position="296"/>
    </location>
</feature>
<dbReference type="EMBL" id="BAABDD010000008">
    <property type="protein sequence ID" value="GAA3741758.1"/>
    <property type="molecule type" value="Genomic_DNA"/>
</dbReference>
<dbReference type="RefSeq" id="WP_344970492.1">
    <property type="nucleotide sequence ID" value="NZ_BAABDD010000008.1"/>
</dbReference>
<feature type="transmembrane region" description="Helical" evidence="9">
    <location>
        <begin position="353"/>
        <end position="375"/>
    </location>
</feature>
<evidence type="ECO:0000259" key="10">
    <source>
        <dbReference type="PROSITE" id="PS50011"/>
    </source>
</evidence>
<evidence type="ECO:0000256" key="8">
    <source>
        <dbReference type="SAM" id="MobiDB-lite"/>
    </source>
</evidence>
<dbReference type="PROSITE" id="PS50011">
    <property type="entry name" value="PROTEIN_KINASE_DOM"/>
    <property type="match status" value="1"/>
</dbReference>
<evidence type="ECO:0000256" key="6">
    <source>
        <dbReference type="ARBA" id="ARBA00022840"/>
    </source>
</evidence>
<dbReference type="CDD" id="cd14014">
    <property type="entry name" value="STKc_PknB_like"/>
    <property type="match status" value="1"/>
</dbReference>
<feature type="domain" description="Protein kinase" evidence="10">
    <location>
        <begin position="16"/>
        <end position="274"/>
    </location>
</feature>
<evidence type="ECO:0000313" key="12">
    <source>
        <dbReference type="Proteomes" id="UP001500908"/>
    </source>
</evidence>
<reference evidence="12" key="1">
    <citation type="journal article" date="2019" name="Int. J. Syst. Evol. Microbiol.">
        <title>The Global Catalogue of Microorganisms (GCM) 10K type strain sequencing project: providing services to taxonomists for standard genome sequencing and annotation.</title>
        <authorList>
            <consortium name="The Broad Institute Genomics Platform"/>
            <consortium name="The Broad Institute Genome Sequencing Center for Infectious Disease"/>
            <person name="Wu L."/>
            <person name="Ma J."/>
        </authorList>
    </citation>
    <scope>NUCLEOTIDE SEQUENCE [LARGE SCALE GENOMIC DNA]</scope>
    <source>
        <strain evidence="12">JCM 17137</strain>
    </source>
</reference>
<dbReference type="InterPro" id="IPR017441">
    <property type="entry name" value="Protein_kinase_ATP_BS"/>
</dbReference>
<keyword evidence="9" id="KW-0472">Membrane</keyword>
<gene>
    <name evidence="11" type="ORF">GCM10022402_21910</name>
</gene>
<comment type="caution">
    <text evidence="11">The sequence shown here is derived from an EMBL/GenBank/DDBJ whole genome shotgun (WGS) entry which is preliminary data.</text>
</comment>
<name>A0ABP7FR05_9ACTN</name>
<organism evidence="11 12">
    <name type="scientific">Salinactinospora qingdaonensis</name>
    <dbReference type="NCBI Taxonomy" id="702744"/>
    <lineage>
        <taxon>Bacteria</taxon>
        <taxon>Bacillati</taxon>
        <taxon>Actinomycetota</taxon>
        <taxon>Actinomycetes</taxon>
        <taxon>Streptosporangiales</taxon>
        <taxon>Nocardiopsidaceae</taxon>
        <taxon>Salinactinospora</taxon>
    </lineage>
</organism>
<dbReference type="PROSITE" id="PS00108">
    <property type="entry name" value="PROTEIN_KINASE_ST"/>
    <property type="match status" value="1"/>
</dbReference>
<feature type="region of interest" description="Disordered" evidence="8">
    <location>
        <begin position="315"/>
        <end position="346"/>
    </location>
</feature>